<name>A0ABD1XXY6_9MARC</name>
<evidence type="ECO:0000313" key="2">
    <source>
        <dbReference type="EMBL" id="KAL2613820.1"/>
    </source>
</evidence>
<organism evidence="2 3">
    <name type="scientific">Riccia fluitans</name>
    <dbReference type="NCBI Taxonomy" id="41844"/>
    <lineage>
        <taxon>Eukaryota</taxon>
        <taxon>Viridiplantae</taxon>
        <taxon>Streptophyta</taxon>
        <taxon>Embryophyta</taxon>
        <taxon>Marchantiophyta</taxon>
        <taxon>Marchantiopsida</taxon>
        <taxon>Marchantiidae</taxon>
        <taxon>Marchantiales</taxon>
        <taxon>Ricciaceae</taxon>
        <taxon>Riccia</taxon>
    </lineage>
</organism>
<dbReference type="EMBL" id="JBHFFA010000007">
    <property type="protein sequence ID" value="KAL2613820.1"/>
    <property type="molecule type" value="Genomic_DNA"/>
</dbReference>
<keyword evidence="3" id="KW-1185">Reference proteome</keyword>
<feature type="compositionally biased region" description="Basic and acidic residues" evidence="1">
    <location>
        <begin position="22"/>
        <end position="38"/>
    </location>
</feature>
<protein>
    <submittedName>
        <fullName evidence="2">Uncharacterized protein</fullName>
    </submittedName>
</protein>
<reference evidence="2 3" key="1">
    <citation type="submission" date="2024-09" db="EMBL/GenBank/DDBJ databases">
        <title>Chromosome-scale assembly of Riccia fluitans.</title>
        <authorList>
            <person name="Paukszto L."/>
            <person name="Sawicki J."/>
            <person name="Karawczyk K."/>
            <person name="Piernik-Szablinska J."/>
            <person name="Szczecinska M."/>
            <person name="Mazdziarz M."/>
        </authorList>
    </citation>
    <scope>NUCLEOTIDE SEQUENCE [LARGE SCALE GENOMIC DNA]</scope>
    <source>
        <strain evidence="2">Rf_01</strain>
        <tissue evidence="2">Aerial parts of the thallus</tissue>
    </source>
</reference>
<proteinExistence type="predicted"/>
<dbReference type="Proteomes" id="UP001605036">
    <property type="component" value="Unassembled WGS sequence"/>
</dbReference>
<comment type="caution">
    <text evidence="2">The sequence shown here is derived from an EMBL/GenBank/DDBJ whole genome shotgun (WGS) entry which is preliminary data.</text>
</comment>
<gene>
    <name evidence="2" type="ORF">R1flu_025512</name>
</gene>
<evidence type="ECO:0000313" key="3">
    <source>
        <dbReference type="Proteomes" id="UP001605036"/>
    </source>
</evidence>
<evidence type="ECO:0000256" key="1">
    <source>
        <dbReference type="SAM" id="MobiDB-lite"/>
    </source>
</evidence>
<accession>A0ABD1XXY6</accession>
<sequence length="129" mass="14426">MPSSPERTRRATTARRTLLSRQAREIREARRQEKKSEESELPIAEAFSKAGESELPYAEASSEETEELQELAWERVTVPQSLRETRAETQIAMQGGNTDLMSGVAHLFEHLQMSGGTIRGWHPTSTSAA</sequence>
<feature type="region of interest" description="Disordered" evidence="1">
    <location>
        <begin position="1"/>
        <end position="64"/>
    </location>
</feature>
<dbReference type="AlphaFoldDB" id="A0ABD1XXY6"/>